<evidence type="ECO:0000256" key="1">
    <source>
        <dbReference type="SAM" id="MobiDB-lite"/>
    </source>
</evidence>
<accession>A0AAD1ZVW7</accession>
<dbReference type="EMBL" id="OU503050">
    <property type="protein sequence ID" value="CAI9776791.1"/>
    <property type="molecule type" value="Genomic_DNA"/>
</dbReference>
<feature type="region of interest" description="Disordered" evidence="1">
    <location>
        <begin position="25"/>
        <end position="80"/>
    </location>
</feature>
<feature type="compositionally biased region" description="Acidic residues" evidence="1">
    <location>
        <begin position="27"/>
        <end position="39"/>
    </location>
</feature>
<dbReference type="AlphaFoldDB" id="A0AAD1ZVW7"/>
<gene>
    <name evidence="2" type="ORF">FPE_LOCUS24221</name>
</gene>
<name>A0AAD1ZVW7_9LAMI</name>
<feature type="compositionally biased region" description="Basic and acidic residues" evidence="1">
    <location>
        <begin position="41"/>
        <end position="51"/>
    </location>
</feature>
<proteinExistence type="predicted"/>
<sequence length="107" mass="12662">MIEFELYCETFLDRWISTLETELKLEEDPEEDPEDELYYESDLKSENEREYVPGLEPEPEHELGFEPDPELEVDQESELESCKSLNDEALSSKLRRIQNGWTIADED</sequence>
<organism evidence="2 3">
    <name type="scientific">Fraxinus pennsylvanica</name>
    <dbReference type="NCBI Taxonomy" id="56036"/>
    <lineage>
        <taxon>Eukaryota</taxon>
        <taxon>Viridiplantae</taxon>
        <taxon>Streptophyta</taxon>
        <taxon>Embryophyta</taxon>
        <taxon>Tracheophyta</taxon>
        <taxon>Spermatophyta</taxon>
        <taxon>Magnoliopsida</taxon>
        <taxon>eudicotyledons</taxon>
        <taxon>Gunneridae</taxon>
        <taxon>Pentapetalae</taxon>
        <taxon>asterids</taxon>
        <taxon>lamiids</taxon>
        <taxon>Lamiales</taxon>
        <taxon>Oleaceae</taxon>
        <taxon>Oleeae</taxon>
        <taxon>Fraxinus</taxon>
    </lineage>
</organism>
<reference evidence="2" key="1">
    <citation type="submission" date="2023-05" db="EMBL/GenBank/DDBJ databases">
        <authorList>
            <person name="Huff M."/>
        </authorList>
    </citation>
    <scope>NUCLEOTIDE SEQUENCE</scope>
</reference>
<evidence type="ECO:0000313" key="2">
    <source>
        <dbReference type="EMBL" id="CAI9776791.1"/>
    </source>
</evidence>
<protein>
    <submittedName>
        <fullName evidence="2">Uncharacterized protein</fullName>
    </submittedName>
</protein>
<evidence type="ECO:0000313" key="3">
    <source>
        <dbReference type="Proteomes" id="UP000834106"/>
    </source>
</evidence>
<feature type="compositionally biased region" description="Acidic residues" evidence="1">
    <location>
        <begin position="65"/>
        <end position="79"/>
    </location>
</feature>
<dbReference type="Proteomes" id="UP000834106">
    <property type="component" value="Chromosome 15"/>
</dbReference>
<keyword evidence="3" id="KW-1185">Reference proteome</keyword>